<evidence type="ECO:0000313" key="3">
    <source>
        <dbReference type="Proteomes" id="UP000593892"/>
    </source>
</evidence>
<dbReference type="InterPro" id="IPR002909">
    <property type="entry name" value="IPT_dom"/>
</dbReference>
<dbReference type="KEGG" id="pfer:IRI77_19115"/>
<keyword evidence="3" id="KW-1185">Reference proteome</keyword>
<dbReference type="InterPro" id="IPR014756">
    <property type="entry name" value="Ig_E-set"/>
</dbReference>
<sequence>MGLIKGSLQISVSRRISNAIDDSGFVQGVTFALQTPVGYTNLPVTVRPLDTSILIENFQFNMTSQGTFLVKVSGIRTEAGGTTQAYVQWLTNEQLPIPSPITTVGTSQTSLYATTLAASVYGTGPPLPQYLDFDNMIASGAGMATTRVTEGFGSAFVRRVTADTTNGMRVMIRLAGVPTGAKIVAPDAIAGSDAAIPTSSGQFGTNPTGGLYNPLAGNTLLLVRVRGAQPDGSGGFVVWTPSTGPQALFGVGEIDYQGSSPYVVYEVLDASSTTLESAQIPLWLFLPTDQFVTEGVVTQTVSLGPLSTLTGSVAGAPIPRYKAATVTNDCQLLGDCNANYFPKMEITPTRSPEDFSAPSGSAAQSGYVLVHNIGGGLLQWRVLTRYVNGAGWLTVANPSGANNATVRFDVLPKSLPEGLYEADLVFQNVNPYSGSVEEQFVHVKLTVTAPLPEQPPPAPAPTITNVVTPGSRWGMPFAPGALVVLLGTNFTDQTTVTMRGRPASIVLVSATELTVQVPVDLTPGPAPVVATNSGSASVAYGVDIVAISPDLLFILNSDDETNSADRPAETGKTLQLFITGLASAIHPVKVRIHDRWMDATPEPTLQLGVDLLKVTIPADLPTMQSDTMVCAQVSETLDGVCSVARNIWLKETAQ</sequence>
<dbReference type="Proteomes" id="UP000593892">
    <property type="component" value="Chromosome"/>
</dbReference>
<feature type="domain" description="IPT/TIG" evidence="1">
    <location>
        <begin position="461"/>
        <end position="538"/>
    </location>
</feature>
<dbReference type="EMBL" id="CP063849">
    <property type="protein sequence ID" value="QOY84969.1"/>
    <property type="molecule type" value="Genomic_DNA"/>
</dbReference>
<dbReference type="InterPro" id="IPR013783">
    <property type="entry name" value="Ig-like_fold"/>
</dbReference>
<dbReference type="Pfam" id="PF01833">
    <property type="entry name" value="TIG"/>
    <property type="match status" value="1"/>
</dbReference>
<dbReference type="Gene3D" id="2.60.40.10">
    <property type="entry name" value="Immunoglobulins"/>
    <property type="match status" value="1"/>
</dbReference>
<evidence type="ECO:0000313" key="2">
    <source>
        <dbReference type="EMBL" id="QOY84969.1"/>
    </source>
</evidence>
<dbReference type="NCBIfam" id="TIGR03437">
    <property type="entry name" value="Soli_cterm"/>
    <property type="match status" value="1"/>
</dbReference>
<organism evidence="2 3">
    <name type="scientific">Paludibaculum fermentans</name>
    <dbReference type="NCBI Taxonomy" id="1473598"/>
    <lineage>
        <taxon>Bacteria</taxon>
        <taxon>Pseudomonadati</taxon>
        <taxon>Acidobacteriota</taxon>
        <taxon>Terriglobia</taxon>
        <taxon>Bryobacterales</taxon>
        <taxon>Bryobacteraceae</taxon>
        <taxon>Paludibaculum</taxon>
    </lineage>
</organism>
<reference evidence="2 3" key="1">
    <citation type="submission" date="2020-10" db="EMBL/GenBank/DDBJ databases">
        <title>Complete genome sequence of Paludibaculum fermentans P105T, a facultatively anaerobic acidobacterium capable of dissimilatory Fe(III) reduction.</title>
        <authorList>
            <person name="Dedysh S.N."/>
            <person name="Beletsky A.V."/>
            <person name="Kulichevskaya I.S."/>
            <person name="Mardanov A.V."/>
            <person name="Ravin N.V."/>
        </authorList>
    </citation>
    <scope>NUCLEOTIDE SEQUENCE [LARGE SCALE GENOMIC DNA]</scope>
    <source>
        <strain evidence="2 3">P105</strain>
    </source>
</reference>
<protein>
    <recommendedName>
        <fullName evidence="1">IPT/TIG domain-containing protein</fullName>
    </recommendedName>
</protein>
<name>A0A7S7SHH9_PALFE</name>
<accession>A0A7S7SHH9</accession>
<gene>
    <name evidence="2" type="ORF">IRI77_19115</name>
</gene>
<dbReference type="AlphaFoldDB" id="A0A7S7SHH9"/>
<dbReference type="SUPFAM" id="SSF81296">
    <property type="entry name" value="E set domains"/>
    <property type="match status" value="1"/>
</dbReference>
<dbReference type="InterPro" id="IPR017803">
    <property type="entry name" value="CHP03437_C"/>
</dbReference>
<proteinExistence type="predicted"/>
<evidence type="ECO:0000259" key="1">
    <source>
        <dbReference type="Pfam" id="PF01833"/>
    </source>
</evidence>
<dbReference type="RefSeq" id="WP_194446639.1">
    <property type="nucleotide sequence ID" value="NZ_CP063849.1"/>
</dbReference>